<reference evidence="1" key="1">
    <citation type="submission" date="2021-01" db="UniProtKB">
        <authorList>
            <consortium name="EnsemblPlants"/>
        </authorList>
    </citation>
    <scope>IDENTIFICATION</scope>
</reference>
<protein>
    <submittedName>
        <fullName evidence="1">Uncharacterized protein</fullName>
    </submittedName>
</protein>
<name>A0A7N0U901_KALFE</name>
<evidence type="ECO:0000313" key="2">
    <source>
        <dbReference type="Proteomes" id="UP000594263"/>
    </source>
</evidence>
<evidence type="ECO:0000313" key="1">
    <source>
        <dbReference type="EnsemblPlants" id="Kaladp0055s0397.1.v1.1.CDS.1"/>
    </source>
</evidence>
<proteinExistence type="predicted"/>
<dbReference type="EnsemblPlants" id="Kaladp0055s0397.1.v1.1">
    <property type="protein sequence ID" value="Kaladp0055s0397.1.v1.1.CDS.1"/>
    <property type="gene ID" value="Kaladp0055s0397.v1.1"/>
</dbReference>
<organism evidence="1 2">
    <name type="scientific">Kalanchoe fedtschenkoi</name>
    <name type="common">Lavender scallops</name>
    <name type="synonym">South American air plant</name>
    <dbReference type="NCBI Taxonomy" id="63787"/>
    <lineage>
        <taxon>Eukaryota</taxon>
        <taxon>Viridiplantae</taxon>
        <taxon>Streptophyta</taxon>
        <taxon>Embryophyta</taxon>
        <taxon>Tracheophyta</taxon>
        <taxon>Spermatophyta</taxon>
        <taxon>Magnoliopsida</taxon>
        <taxon>eudicotyledons</taxon>
        <taxon>Gunneridae</taxon>
        <taxon>Pentapetalae</taxon>
        <taxon>Saxifragales</taxon>
        <taxon>Crassulaceae</taxon>
        <taxon>Kalanchoe</taxon>
    </lineage>
</organism>
<accession>A0A7N0U901</accession>
<dbReference type="Proteomes" id="UP000594263">
    <property type="component" value="Unplaced"/>
</dbReference>
<dbReference type="Gramene" id="Kaladp0055s0397.1.v1.1">
    <property type="protein sequence ID" value="Kaladp0055s0397.1.v1.1.CDS.1"/>
    <property type="gene ID" value="Kaladp0055s0397.v1.1"/>
</dbReference>
<sequence length="55" mass="6033">MLRRRCVAFMWRYGSEENECPSNPTCSVTSNECSCGSTVTSVTLLLCNCSVLCCS</sequence>
<dbReference type="AlphaFoldDB" id="A0A7N0U901"/>
<keyword evidence="2" id="KW-1185">Reference proteome</keyword>